<evidence type="ECO:0000313" key="1">
    <source>
        <dbReference type="EMBL" id="PKV09804.1"/>
    </source>
</evidence>
<accession>A0A2N3RBF5</accession>
<dbReference type="EMBL" id="PCHJ01000013">
    <property type="protein sequence ID" value="PKV09804.1"/>
    <property type="molecule type" value="Genomic_DNA"/>
</dbReference>
<reference evidence="1 2" key="1">
    <citation type="submission" date="2017-10" db="EMBL/GenBank/DDBJ databases">
        <title>Bifidobacterium genomics.</title>
        <authorList>
            <person name="Lugli G.A."/>
            <person name="Milani C."/>
            <person name="Mancabelli L."/>
        </authorList>
    </citation>
    <scope>NUCLEOTIDE SEQUENCE [LARGE SCALE GENOMIC DNA]</scope>
    <source>
        <strain evidence="1 2">1460B</strain>
    </source>
</reference>
<comment type="caution">
    <text evidence="1">The sequence shown here is derived from an EMBL/GenBank/DDBJ whole genome shotgun (WGS) entry which is preliminary data.</text>
</comment>
<organism evidence="1 2">
    <name type="scientific">Bifidobacterium asteroides</name>
    <dbReference type="NCBI Taxonomy" id="1684"/>
    <lineage>
        <taxon>Bacteria</taxon>
        <taxon>Bacillati</taxon>
        <taxon>Actinomycetota</taxon>
        <taxon>Actinomycetes</taxon>
        <taxon>Bifidobacteriales</taxon>
        <taxon>Bifidobacteriaceae</taxon>
        <taxon>Bifidobacterium</taxon>
    </lineage>
</organism>
<dbReference type="AlphaFoldDB" id="A0A2N3RBF5"/>
<proteinExistence type="predicted"/>
<name>A0A2N3RBF5_9BIFI</name>
<evidence type="ECO:0000313" key="2">
    <source>
        <dbReference type="Proteomes" id="UP000233731"/>
    </source>
</evidence>
<dbReference type="Proteomes" id="UP000233731">
    <property type="component" value="Unassembled WGS sequence"/>
</dbReference>
<protein>
    <submittedName>
        <fullName evidence="1">Uncharacterized protein</fullName>
    </submittedName>
</protein>
<gene>
    <name evidence="1" type="ORF">CQR44_0707</name>
</gene>
<sequence>MLKEKDMEDFHDTVYFDDKSGSTTLDDVQSRVEETAGKVGIPIAFSRDQVKGGGLFSKTVDDCIVMCHPDHKKDYYNFCIYLSRQGNRVFIHIKVFGHSKQIKKEARSEAAKADRQGKELAYQLGSALGSGLRNIGKSKKKLEEEQEYYATLDDVFDQAF</sequence>